<gene>
    <name evidence="2" type="ORF">HNQ92_002348</name>
</gene>
<sequence length="138" mass="16212">MLPHWRFRTEAEARHSAETIYELFEKYLLHHDFVGADMARKYLQMGFTRARRYANHPQGRKYAKGTLGATKDQPYPYSAGSKNKANAILPQAEDATTNEKARAAQVFKKYWDQARAHPEYQQQKLAFKEKYYHKKSPE</sequence>
<evidence type="ECO:0008006" key="4">
    <source>
        <dbReference type="Google" id="ProtNLM"/>
    </source>
</evidence>
<dbReference type="Pfam" id="PF14328">
    <property type="entry name" value="DUF4385"/>
    <property type="match status" value="1"/>
</dbReference>
<dbReference type="AlphaFoldDB" id="A0A840TMP1"/>
<keyword evidence="3" id="KW-1185">Reference proteome</keyword>
<comment type="caution">
    <text evidence="2">The sequence shown here is derived from an EMBL/GenBank/DDBJ whole genome shotgun (WGS) entry which is preliminary data.</text>
</comment>
<name>A0A840TMP1_9BACT</name>
<dbReference type="EMBL" id="JACHGF010000003">
    <property type="protein sequence ID" value="MBB5284205.1"/>
    <property type="molecule type" value="Genomic_DNA"/>
</dbReference>
<evidence type="ECO:0000313" key="2">
    <source>
        <dbReference type="EMBL" id="MBB5284205.1"/>
    </source>
</evidence>
<feature type="region of interest" description="Disordered" evidence="1">
    <location>
        <begin position="58"/>
        <end position="82"/>
    </location>
</feature>
<accession>A0A840TMP1</accession>
<protein>
    <recommendedName>
        <fullName evidence="4">DUF4385 domain-containing protein</fullName>
    </recommendedName>
</protein>
<reference evidence="2 3" key="1">
    <citation type="submission" date="2020-08" db="EMBL/GenBank/DDBJ databases">
        <title>Genomic Encyclopedia of Type Strains, Phase IV (KMG-IV): sequencing the most valuable type-strain genomes for metagenomic binning, comparative biology and taxonomic classification.</title>
        <authorList>
            <person name="Goeker M."/>
        </authorList>
    </citation>
    <scope>NUCLEOTIDE SEQUENCE [LARGE SCALE GENOMIC DNA]</scope>
    <source>
        <strain evidence="2 3">DSM 105074</strain>
    </source>
</reference>
<dbReference type="Proteomes" id="UP000557307">
    <property type="component" value="Unassembled WGS sequence"/>
</dbReference>
<evidence type="ECO:0000256" key="1">
    <source>
        <dbReference type="SAM" id="MobiDB-lite"/>
    </source>
</evidence>
<evidence type="ECO:0000313" key="3">
    <source>
        <dbReference type="Proteomes" id="UP000557307"/>
    </source>
</evidence>
<organism evidence="2 3">
    <name type="scientific">Rhabdobacter roseus</name>
    <dbReference type="NCBI Taxonomy" id="1655419"/>
    <lineage>
        <taxon>Bacteria</taxon>
        <taxon>Pseudomonadati</taxon>
        <taxon>Bacteroidota</taxon>
        <taxon>Cytophagia</taxon>
        <taxon>Cytophagales</taxon>
        <taxon>Cytophagaceae</taxon>
        <taxon>Rhabdobacter</taxon>
    </lineage>
</organism>
<proteinExistence type="predicted"/>
<dbReference type="InterPro" id="IPR025494">
    <property type="entry name" value="DUF4385"/>
</dbReference>